<dbReference type="GO" id="GO:0005576">
    <property type="term" value="C:extracellular region"/>
    <property type="evidence" value="ECO:0007669"/>
    <property type="project" value="TreeGrafter"/>
</dbReference>
<dbReference type="Pfam" id="PF01476">
    <property type="entry name" value="LysM"/>
    <property type="match status" value="1"/>
</dbReference>
<dbReference type="InterPro" id="IPR036779">
    <property type="entry name" value="LysM_dom_sf"/>
</dbReference>
<gene>
    <name evidence="14" type="primary">ykuD</name>
    <name evidence="14" type="ORF">SMSP2_01597</name>
</gene>
<dbReference type="InterPro" id="IPR005490">
    <property type="entry name" value="LD_TPept_cat_dom"/>
</dbReference>
<dbReference type="GO" id="GO:0008360">
    <property type="term" value="P:regulation of cell shape"/>
    <property type="evidence" value="ECO:0007669"/>
    <property type="project" value="UniProtKB-UniRule"/>
</dbReference>
<dbReference type="SUPFAM" id="SSF54106">
    <property type="entry name" value="LysM domain"/>
    <property type="match status" value="1"/>
</dbReference>
<accession>A0A1Q2MEV3</accession>
<dbReference type="RefSeq" id="WP_146683427.1">
    <property type="nucleotide sequence ID" value="NZ_CP019646.1"/>
</dbReference>
<organism evidence="14 15">
    <name type="scientific">Limihaloglobus sulfuriphilus</name>
    <dbReference type="NCBI Taxonomy" id="1851148"/>
    <lineage>
        <taxon>Bacteria</taxon>
        <taxon>Pseudomonadati</taxon>
        <taxon>Planctomycetota</taxon>
        <taxon>Phycisphaerae</taxon>
        <taxon>Sedimentisphaerales</taxon>
        <taxon>Sedimentisphaeraceae</taxon>
        <taxon>Limihaloglobus</taxon>
    </lineage>
</organism>
<feature type="compositionally biased region" description="Polar residues" evidence="10">
    <location>
        <begin position="72"/>
        <end position="89"/>
    </location>
</feature>
<dbReference type="CDD" id="cd00118">
    <property type="entry name" value="LysM"/>
    <property type="match status" value="1"/>
</dbReference>
<feature type="compositionally biased region" description="Basic and acidic residues" evidence="10">
    <location>
        <begin position="109"/>
        <end position="119"/>
    </location>
</feature>
<dbReference type="Pfam" id="PF03734">
    <property type="entry name" value="YkuD"/>
    <property type="match status" value="1"/>
</dbReference>
<dbReference type="KEGG" id="pbas:SMSP2_01597"/>
<keyword evidence="15" id="KW-1185">Reference proteome</keyword>
<proteinExistence type="inferred from homology"/>
<keyword evidence="6 9" id="KW-0133">Cell shape</keyword>
<dbReference type="PANTHER" id="PTHR30582:SF24">
    <property type="entry name" value="L,D-TRANSPEPTIDASE ERFK_SRFK-RELATED"/>
    <property type="match status" value="1"/>
</dbReference>
<evidence type="ECO:0000256" key="1">
    <source>
        <dbReference type="ARBA" id="ARBA00004752"/>
    </source>
</evidence>
<evidence type="ECO:0000259" key="13">
    <source>
        <dbReference type="PROSITE" id="PS52029"/>
    </source>
</evidence>
<dbReference type="CDD" id="cd16913">
    <property type="entry name" value="YkuD_like"/>
    <property type="match status" value="1"/>
</dbReference>
<evidence type="ECO:0000256" key="2">
    <source>
        <dbReference type="ARBA" id="ARBA00005992"/>
    </source>
</evidence>
<comment type="pathway">
    <text evidence="1 9">Cell wall biogenesis; peptidoglycan biosynthesis.</text>
</comment>
<dbReference type="AlphaFoldDB" id="A0A1Q2MEV3"/>
<dbReference type="Proteomes" id="UP000188181">
    <property type="component" value="Chromosome"/>
</dbReference>
<dbReference type="STRING" id="1851148.SMSP2_01597"/>
<evidence type="ECO:0000256" key="7">
    <source>
        <dbReference type="ARBA" id="ARBA00022984"/>
    </source>
</evidence>
<dbReference type="EC" id="2.-.-.-" evidence="14"/>
<feature type="active site" description="Proton donor/acceptor" evidence="9">
    <location>
        <position position="331"/>
    </location>
</feature>
<keyword evidence="11" id="KW-0472">Membrane</keyword>
<feature type="transmembrane region" description="Helical" evidence="11">
    <location>
        <begin position="21"/>
        <end position="40"/>
    </location>
</feature>
<evidence type="ECO:0000256" key="10">
    <source>
        <dbReference type="SAM" id="MobiDB-lite"/>
    </source>
</evidence>
<feature type="domain" description="LysM" evidence="12">
    <location>
        <begin position="189"/>
        <end position="233"/>
    </location>
</feature>
<evidence type="ECO:0000256" key="8">
    <source>
        <dbReference type="ARBA" id="ARBA00023316"/>
    </source>
</evidence>
<dbReference type="GO" id="GO:0016757">
    <property type="term" value="F:glycosyltransferase activity"/>
    <property type="evidence" value="ECO:0007669"/>
    <property type="project" value="UniProtKB-KW"/>
</dbReference>
<dbReference type="PROSITE" id="PS52029">
    <property type="entry name" value="LD_TPASE"/>
    <property type="match status" value="1"/>
</dbReference>
<protein>
    <submittedName>
        <fullName evidence="14">Putative L,D-transpeptidase YkuD</fullName>
        <ecNumber evidence="14">2.-.-.-</ecNumber>
    </submittedName>
</protein>
<dbReference type="PROSITE" id="PS51782">
    <property type="entry name" value="LYSM"/>
    <property type="match status" value="1"/>
</dbReference>
<dbReference type="Gene3D" id="2.40.440.10">
    <property type="entry name" value="L,D-transpeptidase catalytic domain-like"/>
    <property type="match status" value="1"/>
</dbReference>
<dbReference type="OrthoDB" id="9787225at2"/>
<evidence type="ECO:0000256" key="4">
    <source>
        <dbReference type="ARBA" id="ARBA00022679"/>
    </source>
</evidence>
<dbReference type="UniPathway" id="UPA00219"/>
<keyword evidence="3" id="KW-0328">Glycosyltransferase</keyword>
<dbReference type="EMBL" id="CP019646">
    <property type="protein sequence ID" value="AQQ71231.1"/>
    <property type="molecule type" value="Genomic_DNA"/>
</dbReference>
<keyword evidence="7 9" id="KW-0573">Peptidoglycan synthesis</keyword>
<evidence type="ECO:0000256" key="9">
    <source>
        <dbReference type="PROSITE-ProRule" id="PRU01373"/>
    </source>
</evidence>
<evidence type="ECO:0000259" key="12">
    <source>
        <dbReference type="PROSITE" id="PS51782"/>
    </source>
</evidence>
<dbReference type="GO" id="GO:0018104">
    <property type="term" value="P:peptidoglycan-protein cross-linking"/>
    <property type="evidence" value="ECO:0007669"/>
    <property type="project" value="TreeGrafter"/>
</dbReference>
<feature type="compositionally biased region" description="Pro residues" evidence="10">
    <location>
        <begin position="49"/>
        <end position="64"/>
    </location>
</feature>
<comment type="similarity">
    <text evidence="2">Belongs to the YkuD family.</text>
</comment>
<dbReference type="SMART" id="SM00257">
    <property type="entry name" value="LysM"/>
    <property type="match status" value="1"/>
</dbReference>
<evidence type="ECO:0000313" key="15">
    <source>
        <dbReference type="Proteomes" id="UP000188181"/>
    </source>
</evidence>
<keyword evidence="8 9" id="KW-0961">Cell wall biogenesis/degradation</keyword>
<dbReference type="InterPro" id="IPR018392">
    <property type="entry name" value="LysM"/>
</dbReference>
<name>A0A1Q2MEV3_9BACT</name>
<feature type="region of interest" description="Disordered" evidence="10">
    <location>
        <begin position="43"/>
        <end position="119"/>
    </location>
</feature>
<dbReference type="GO" id="GO:0071555">
    <property type="term" value="P:cell wall organization"/>
    <property type="evidence" value="ECO:0007669"/>
    <property type="project" value="UniProtKB-UniRule"/>
</dbReference>
<dbReference type="Gene3D" id="3.10.350.10">
    <property type="entry name" value="LysM domain"/>
    <property type="match status" value="1"/>
</dbReference>
<evidence type="ECO:0000256" key="3">
    <source>
        <dbReference type="ARBA" id="ARBA00022676"/>
    </source>
</evidence>
<sequence>MAARRYTTYKSRKKKTGNLKYFVIAILGIVAIFFFLPMFWGSDEQPESQPQPQPPAQPEFPEPPIRSRATLPGSSAAESRNEQPQNNTGEPAANAEKTDSSEETLQPDPKADKPLTEEQQIQKRINELMADANKDIETGRIIAARYKLSNLLYKQLDPHSEAAVKKHLEMLSDLWLFSGKTYEDDNLCTVYTVKSGDNLTRIGSIHNVPWEIIAELNGISRPESIRVGQKLKVPQGPFHAIINLSTMKMDLYLQQTYVKTYEIGSGEPGRETPTGMWIVKKGGKMIKPDWYDEEINKSFTAKDPEYPLGERWIELEGQSGNAVGRKGFAIHGTNEPETIGTQSSRGCIRMFNPDVIEVYRLLEPGRSQVQVVD</sequence>
<dbReference type="InterPro" id="IPR050979">
    <property type="entry name" value="LD-transpeptidase"/>
</dbReference>
<evidence type="ECO:0000313" key="14">
    <source>
        <dbReference type="EMBL" id="AQQ71231.1"/>
    </source>
</evidence>
<dbReference type="PANTHER" id="PTHR30582">
    <property type="entry name" value="L,D-TRANSPEPTIDASE"/>
    <property type="match status" value="1"/>
</dbReference>
<dbReference type="InterPro" id="IPR038063">
    <property type="entry name" value="Transpep_catalytic_dom"/>
</dbReference>
<keyword evidence="4 14" id="KW-0808">Transferase</keyword>
<evidence type="ECO:0000256" key="11">
    <source>
        <dbReference type="SAM" id="Phobius"/>
    </source>
</evidence>
<reference evidence="15" key="1">
    <citation type="submission" date="2017-02" db="EMBL/GenBank/DDBJ databases">
        <title>Comparative genomics and description of representatives of a novel lineage of planctomycetes thriving in anoxic sediments.</title>
        <authorList>
            <person name="Spring S."/>
            <person name="Bunk B."/>
            <person name="Sproer C."/>
        </authorList>
    </citation>
    <scope>NUCLEOTIDE SEQUENCE [LARGE SCALE GENOMIC DNA]</scope>
    <source>
        <strain evidence="15">SM-Chi-D1</strain>
    </source>
</reference>
<dbReference type="SUPFAM" id="SSF141523">
    <property type="entry name" value="L,D-transpeptidase catalytic domain-like"/>
    <property type="match status" value="1"/>
</dbReference>
<evidence type="ECO:0000256" key="5">
    <source>
        <dbReference type="ARBA" id="ARBA00022801"/>
    </source>
</evidence>
<keyword evidence="11" id="KW-0812">Transmembrane</keyword>
<feature type="domain" description="L,D-TPase catalytic" evidence="13">
    <location>
        <begin position="238"/>
        <end position="372"/>
    </location>
</feature>
<feature type="active site" description="Nucleophile" evidence="9">
    <location>
        <position position="347"/>
    </location>
</feature>
<dbReference type="GO" id="GO:0071972">
    <property type="term" value="F:peptidoglycan L,D-transpeptidase activity"/>
    <property type="evidence" value="ECO:0007669"/>
    <property type="project" value="TreeGrafter"/>
</dbReference>
<keyword evidence="11" id="KW-1133">Transmembrane helix</keyword>
<keyword evidence="5" id="KW-0378">Hydrolase</keyword>
<evidence type="ECO:0000256" key="6">
    <source>
        <dbReference type="ARBA" id="ARBA00022960"/>
    </source>
</evidence>